<accession>A0ABN6K4R2</accession>
<dbReference type="EMBL" id="AP025017">
    <property type="protein sequence ID" value="BDA64192.1"/>
    <property type="molecule type" value="Genomic_DNA"/>
</dbReference>
<dbReference type="Proteomes" id="UP000824496">
    <property type="component" value="Chromosome"/>
</dbReference>
<feature type="region of interest" description="Disordered" evidence="1">
    <location>
        <begin position="93"/>
        <end position="121"/>
    </location>
</feature>
<organism evidence="2 3">
    <name type="scientific">Actinomyces capricornis</name>
    <dbReference type="NCBI Taxonomy" id="2755559"/>
    <lineage>
        <taxon>Bacteria</taxon>
        <taxon>Bacillati</taxon>
        <taxon>Actinomycetota</taxon>
        <taxon>Actinomycetes</taxon>
        <taxon>Actinomycetales</taxon>
        <taxon>Actinomycetaceae</taxon>
        <taxon>Actinomyces</taxon>
    </lineage>
</organism>
<evidence type="ECO:0000256" key="1">
    <source>
        <dbReference type="SAM" id="MobiDB-lite"/>
    </source>
</evidence>
<protein>
    <submittedName>
        <fullName evidence="2">Uncharacterized protein</fullName>
    </submittedName>
</protein>
<reference evidence="2 3" key="1">
    <citation type="submission" date="2021-08" db="EMBL/GenBank/DDBJ databases">
        <title>Whole genome sequence of novel Actinomyces species strain MAS-1.</title>
        <authorList>
            <person name="Saito M."/>
            <person name="Kuwahara N."/>
            <person name="Takizawa T."/>
            <person name="Gotouda H."/>
            <person name="Ochiai T."/>
        </authorList>
    </citation>
    <scope>NUCLEOTIDE SEQUENCE [LARGE SCALE GENOMIC DNA]</scope>
    <source>
        <strain evidence="2 3">MAS-1</strain>
    </source>
</reference>
<gene>
    <name evidence="2" type="ORF">MANAM107_10260</name>
</gene>
<evidence type="ECO:0000313" key="2">
    <source>
        <dbReference type="EMBL" id="BDA64192.1"/>
    </source>
</evidence>
<keyword evidence="3" id="KW-1185">Reference proteome</keyword>
<proteinExistence type="predicted"/>
<evidence type="ECO:0000313" key="3">
    <source>
        <dbReference type="Proteomes" id="UP000824496"/>
    </source>
</evidence>
<dbReference type="RefSeq" id="WP_223911949.1">
    <property type="nucleotide sequence ID" value="NZ_AP025017.1"/>
</dbReference>
<sequence>MTDPTTLSYKNLKKDAIKAVDDTAEDEVDEVGANMVGEAAKPVALTRGLGYGGDLWDSPVADSLAESMQGIIQTIIDDFIRLKDDIHEDWQSEPNSADYFDSRSNWNGQARIPYEDEGVEV</sequence>
<name>A0ABN6K4R2_9ACTO</name>